<evidence type="ECO:0000313" key="1">
    <source>
        <dbReference type="EMBL" id="AXB56760.1"/>
    </source>
</evidence>
<dbReference type="EMBL" id="CP030261">
    <property type="protein sequence ID" value="AXB56760.1"/>
    <property type="molecule type" value="Genomic_DNA"/>
</dbReference>
<gene>
    <name evidence="1" type="ORF">HYN86_09170</name>
</gene>
<protein>
    <submittedName>
        <fullName evidence="1">Uncharacterized protein</fullName>
    </submittedName>
</protein>
<dbReference type="AlphaFoldDB" id="A0A344LS68"/>
<reference evidence="1 2" key="1">
    <citation type="submission" date="2018-06" db="EMBL/GenBank/DDBJ databases">
        <title>Genome sequencing of Flavobacterium.</title>
        <authorList>
            <person name="Baek M.-G."/>
            <person name="Yi H."/>
        </authorList>
    </citation>
    <scope>NUCLEOTIDE SEQUENCE [LARGE SCALE GENOMIC DNA]</scope>
    <source>
        <strain evidence="1 2">HYN0086</strain>
    </source>
</reference>
<accession>A0A344LS68</accession>
<dbReference type="KEGG" id="ffl:HYN86_09170"/>
<keyword evidence="2" id="KW-1185">Reference proteome</keyword>
<proteinExistence type="predicted"/>
<organism evidence="1 2">
    <name type="scientific">Flavobacterium fluviale</name>
    <dbReference type="NCBI Taxonomy" id="2249356"/>
    <lineage>
        <taxon>Bacteria</taxon>
        <taxon>Pseudomonadati</taxon>
        <taxon>Bacteroidota</taxon>
        <taxon>Flavobacteriia</taxon>
        <taxon>Flavobacteriales</taxon>
        <taxon>Flavobacteriaceae</taxon>
        <taxon>Flavobacterium</taxon>
    </lineage>
</organism>
<sequence>MLTLKFSKILSFSFSCSSFAIVSLSAFGNLEMLSFILANTSLKVKEVSTTLLIFVESLFFIPNLNIGDISKP</sequence>
<dbReference type="Proteomes" id="UP000251561">
    <property type="component" value="Chromosome"/>
</dbReference>
<name>A0A344LS68_9FLAO</name>
<evidence type="ECO:0000313" key="2">
    <source>
        <dbReference type="Proteomes" id="UP000251561"/>
    </source>
</evidence>